<keyword evidence="7" id="KW-0547">Nucleotide-binding</keyword>
<dbReference type="PROSITE" id="PS50929">
    <property type="entry name" value="ABC_TM1F"/>
    <property type="match status" value="1"/>
</dbReference>
<evidence type="ECO:0000259" key="6">
    <source>
        <dbReference type="PROSITE" id="PS50929"/>
    </source>
</evidence>
<proteinExistence type="predicted"/>
<keyword evidence="3 5" id="KW-1133">Transmembrane helix</keyword>
<dbReference type="Gene3D" id="1.20.1560.10">
    <property type="entry name" value="ABC transporter type 1, transmembrane domain"/>
    <property type="match status" value="1"/>
</dbReference>
<feature type="transmembrane region" description="Helical" evidence="5">
    <location>
        <begin position="107"/>
        <end position="126"/>
    </location>
</feature>
<evidence type="ECO:0000256" key="5">
    <source>
        <dbReference type="SAM" id="Phobius"/>
    </source>
</evidence>
<comment type="caution">
    <text evidence="7">The sequence shown here is derived from an EMBL/GenBank/DDBJ whole genome shotgun (WGS) entry which is preliminary data.</text>
</comment>
<dbReference type="GO" id="GO:0015421">
    <property type="term" value="F:ABC-type oligopeptide transporter activity"/>
    <property type="evidence" value="ECO:0007669"/>
    <property type="project" value="TreeGrafter"/>
</dbReference>
<evidence type="ECO:0000313" key="7">
    <source>
        <dbReference type="EMBL" id="EQD63432.1"/>
    </source>
</evidence>
<keyword evidence="4 5" id="KW-0472">Membrane</keyword>
<organism evidence="7">
    <name type="scientific">mine drainage metagenome</name>
    <dbReference type="NCBI Taxonomy" id="410659"/>
    <lineage>
        <taxon>unclassified sequences</taxon>
        <taxon>metagenomes</taxon>
        <taxon>ecological metagenomes</taxon>
    </lineage>
</organism>
<evidence type="ECO:0000256" key="2">
    <source>
        <dbReference type="ARBA" id="ARBA00022692"/>
    </source>
</evidence>
<reference evidence="7" key="1">
    <citation type="submission" date="2013-08" db="EMBL/GenBank/DDBJ databases">
        <authorList>
            <person name="Mendez C."/>
            <person name="Richter M."/>
            <person name="Ferrer M."/>
            <person name="Sanchez J."/>
        </authorList>
    </citation>
    <scope>NUCLEOTIDE SEQUENCE</scope>
</reference>
<dbReference type="CDD" id="cd18552">
    <property type="entry name" value="ABC_6TM_MsbA_like"/>
    <property type="match status" value="1"/>
</dbReference>
<dbReference type="InterPro" id="IPR011527">
    <property type="entry name" value="ABC1_TM_dom"/>
</dbReference>
<dbReference type="AlphaFoldDB" id="T1B0S5"/>
<reference evidence="7" key="2">
    <citation type="journal article" date="2014" name="ISME J.">
        <title>Microbial stratification in low pH oxic and suboxic macroscopic growths along an acid mine drainage.</title>
        <authorList>
            <person name="Mendez-Garcia C."/>
            <person name="Mesa V."/>
            <person name="Sprenger R.R."/>
            <person name="Richter M."/>
            <person name="Diez M.S."/>
            <person name="Solano J."/>
            <person name="Bargiela R."/>
            <person name="Golyshina O.V."/>
            <person name="Manteca A."/>
            <person name="Ramos J.L."/>
            <person name="Gallego J.R."/>
            <person name="Llorente I."/>
            <person name="Martins Dos Santos V.A."/>
            <person name="Jensen O.N."/>
            <person name="Pelaez A.I."/>
            <person name="Sanchez J."/>
            <person name="Ferrer M."/>
        </authorList>
    </citation>
    <scope>NUCLEOTIDE SEQUENCE</scope>
</reference>
<feature type="non-terminal residue" evidence="7">
    <location>
        <position position="295"/>
    </location>
</feature>
<evidence type="ECO:0000256" key="4">
    <source>
        <dbReference type="ARBA" id="ARBA00023136"/>
    </source>
</evidence>
<evidence type="ECO:0000256" key="1">
    <source>
        <dbReference type="ARBA" id="ARBA00004141"/>
    </source>
</evidence>
<dbReference type="InterPro" id="IPR039421">
    <property type="entry name" value="Type_1_exporter"/>
</dbReference>
<dbReference type="GO" id="GO:0016020">
    <property type="term" value="C:membrane"/>
    <property type="evidence" value="ECO:0007669"/>
    <property type="project" value="UniProtKB-SubCell"/>
</dbReference>
<feature type="transmembrane region" description="Helical" evidence="5">
    <location>
        <begin position="243"/>
        <end position="263"/>
    </location>
</feature>
<name>T1B0S5_9ZZZZ</name>
<accession>T1B0S5</accession>
<feature type="transmembrane region" description="Helical" evidence="5">
    <location>
        <begin position="132"/>
        <end position="150"/>
    </location>
</feature>
<dbReference type="EMBL" id="AUZX01006505">
    <property type="protein sequence ID" value="EQD63432.1"/>
    <property type="molecule type" value="Genomic_DNA"/>
</dbReference>
<protein>
    <submittedName>
        <fullName evidence="7">Lipid A export ATP-binding/permease protein MsbA</fullName>
    </submittedName>
</protein>
<comment type="subcellular location">
    <subcellularLocation>
        <location evidence="1">Membrane</location>
        <topology evidence="1">Multi-pass membrane protein</topology>
    </subcellularLocation>
</comment>
<keyword evidence="2 5" id="KW-0812">Transmembrane</keyword>
<dbReference type="SUPFAM" id="SSF90123">
    <property type="entry name" value="ABC transporter transmembrane region"/>
    <property type="match status" value="1"/>
</dbReference>
<sequence>VTAATEPFLPALLKPMLDKSFVHKDPHWMHWVPLMLMGLFFVRGIANFIAKFAMNWVGNKVVMDLRQQMFGRLLHLPARYFDDHSTGELISKLVYDANQVMQASTTVLTNLVTDSFVVVGLMGWLIYLNWQLTSVTLLVAPPIAWVVRKVNLRLRHINRDTMSAMGNLTSVLDESIQCQKVIKVFGGIPVETDRFHETSNWVRRLSMKQAAASAANVPIVQFFAALAIALIIGMATWQAGTDQTTVGGFVSFITAMIMLLAPVKRLSDLSESLQRGLAAAESVFALIDQPPETDE</sequence>
<dbReference type="GO" id="GO:0005524">
    <property type="term" value="F:ATP binding"/>
    <property type="evidence" value="ECO:0007669"/>
    <property type="project" value="UniProtKB-KW"/>
</dbReference>
<dbReference type="Pfam" id="PF00664">
    <property type="entry name" value="ABC_membrane"/>
    <property type="match status" value="1"/>
</dbReference>
<dbReference type="PANTHER" id="PTHR43394:SF1">
    <property type="entry name" value="ATP-BINDING CASSETTE SUB-FAMILY B MEMBER 10, MITOCHONDRIAL"/>
    <property type="match status" value="1"/>
</dbReference>
<feature type="non-terminal residue" evidence="7">
    <location>
        <position position="1"/>
    </location>
</feature>
<dbReference type="PANTHER" id="PTHR43394">
    <property type="entry name" value="ATP-DEPENDENT PERMEASE MDL1, MITOCHONDRIAL"/>
    <property type="match status" value="1"/>
</dbReference>
<gene>
    <name evidence="7" type="ORF">B1A_09134</name>
</gene>
<feature type="transmembrane region" description="Helical" evidence="5">
    <location>
        <begin position="213"/>
        <end position="237"/>
    </location>
</feature>
<evidence type="ECO:0000256" key="3">
    <source>
        <dbReference type="ARBA" id="ARBA00022989"/>
    </source>
</evidence>
<feature type="transmembrane region" description="Helical" evidence="5">
    <location>
        <begin position="28"/>
        <end position="50"/>
    </location>
</feature>
<dbReference type="InterPro" id="IPR036640">
    <property type="entry name" value="ABC1_TM_sf"/>
</dbReference>
<feature type="domain" description="ABC transmembrane type-1" evidence="6">
    <location>
        <begin position="1"/>
        <end position="275"/>
    </location>
</feature>
<keyword evidence="7" id="KW-0067">ATP-binding</keyword>